<dbReference type="EMBL" id="MN739500">
    <property type="protein sequence ID" value="QHT08678.1"/>
    <property type="molecule type" value="Genomic_DNA"/>
</dbReference>
<sequence length="272" mass="32540">MKNNILNNIENYNLSIEQNECVLFLKYIGLIHEIIENATDNIFIQKELYLKYILITAIKNTCYIYNFLLLYTKNLDLTIYHTQKSILYYIEFIGQIGDDNHSFLKLNSKDATLFIYKKTIFDVNQDYRKKYEESDETKQKLKKLSLFINVYNCILNQYIEFSDFDEHFLPNLQKNIFTKIYKIVESLIQIKLTDHHFENKLSNLLNIIELLNKHYQKKFIKNNYLHMVDFITKKINKKSISIDIIKGKIDKENLSDKLDSFSICKIVNYLTN</sequence>
<evidence type="ECO:0000313" key="1">
    <source>
        <dbReference type="EMBL" id="QHT08678.1"/>
    </source>
</evidence>
<dbReference type="AlphaFoldDB" id="A0A6C0CVY3"/>
<proteinExistence type="predicted"/>
<accession>A0A6C0CVY3</accession>
<name>A0A6C0CVY3_9ZZZZ</name>
<organism evidence="1">
    <name type="scientific">viral metagenome</name>
    <dbReference type="NCBI Taxonomy" id="1070528"/>
    <lineage>
        <taxon>unclassified sequences</taxon>
        <taxon>metagenomes</taxon>
        <taxon>organismal metagenomes</taxon>
    </lineage>
</organism>
<reference evidence="1" key="1">
    <citation type="journal article" date="2020" name="Nature">
        <title>Giant virus diversity and host interactions through global metagenomics.</title>
        <authorList>
            <person name="Schulz F."/>
            <person name="Roux S."/>
            <person name="Paez-Espino D."/>
            <person name="Jungbluth S."/>
            <person name="Walsh D.A."/>
            <person name="Denef V.J."/>
            <person name="McMahon K.D."/>
            <person name="Konstantinidis K.T."/>
            <person name="Eloe-Fadrosh E.A."/>
            <person name="Kyrpides N.C."/>
            <person name="Woyke T."/>
        </authorList>
    </citation>
    <scope>NUCLEOTIDE SEQUENCE</scope>
    <source>
        <strain evidence="1">GVMAG-M-3300023109-53</strain>
    </source>
</reference>
<protein>
    <submittedName>
        <fullName evidence="1">Uncharacterized protein</fullName>
    </submittedName>
</protein>